<protein>
    <recommendedName>
        <fullName evidence="13">NAC domain-containing protein</fullName>
    </recommendedName>
</protein>
<dbReference type="GO" id="GO:0016020">
    <property type="term" value="C:membrane"/>
    <property type="evidence" value="ECO:0007669"/>
    <property type="project" value="UniProtKB-SubCell"/>
</dbReference>
<dbReference type="PANTHER" id="PTHR31744:SF216">
    <property type="entry name" value="NAC TRANSCRIPTION FACTOR"/>
    <property type="match status" value="1"/>
</dbReference>
<keyword evidence="8" id="KW-0010">Activator</keyword>
<keyword evidence="7 12" id="KW-0472">Membrane</keyword>
<dbReference type="GO" id="GO:0005634">
    <property type="term" value="C:nucleus"/>
    <property type="evidence" value="ECO:0007669"/>
    <property type="project" value="UniProtKB-SubCell"/>
</dbReference>
<dbReference type="GO" id="GO:0000976">
    <property type="term" value="F:transcription cis-regulatory region binding"/>
    <property type="evidence" value="ECO:0007669"/>
    <property type="project" value="UniProtKB-ARBA"/>
</dbReference>
<keyword evidence="3 12" id="KW-0812">Transmembrane</keyword>
<evidence type="ECO:0000256" key="7">
    <source>
        <dbReference type="ARBA" id="ARBA00023136"/>
    </source>
</evidence>
<evidence type="ECO:0000313" key="14">
    <source>
        <dbReference type="EMBL" id="ONI07689.1"/>
    </source>
</evidence>
<reference evidence="14 15" key="1">
    <citation type="journal article" date="2013" name="Nat. Genet.">
        <title>The high-quality draft genome of peach (Prunus persica) identifies unique patterns of genetic diversity, domestication and genome evolution.</title>
        <authorList>
            <consortium name="International Peach Genome Initiative"/>
            <person name="Verde I."/>
            <person name="Abbott A.G."/>
            <person name="Scalabrin S."/>
            <person name="Jung S."/>
            <person name="Shu S."/>
            <person name="Marroni F."/>
            <person name="Zhebentyayeva T."/>
            <person name="Dettori M.T."/>
            <person name="Grimwood J."/>
            <person name="Cattonaro F."/>
            <person name="Zuccolo A."/>
            <person name="Rossini L."/>
            <person name="Jenkins J."/>
            <person name="Vendramin E."/>
            <person name="Meisel L.A."/>
            <person name="Decroocq V."/>
            <person name="Sosinski B."/>
            <person name="Prochnik S."/>
            <person name="Mitros T."/>
            <person name="Policriti A."/>
            <person name="Cipriani G."/>
            <person name="Dondini L."/>
            <person name="Ficklin S."/>
            <person name="Goodstein D.M."/>
            <person name="Xuan P."/>
            <person name="Del Fabbro C."/>
            <person name="Aramini V."/>
            <person name="Copetti D."/>
            <person name="Gonzalez S."/>
            <person name="Horner D.S."/>
            <person name="Falchi R."/>
            <person name="Lucas S."/>
            <person name="Mica E."/>
            <person name="Maldonado J."/>
            <person name="Lazzari B."/>
            <person name="Bielenberg D."/>
            <person name="Pirona R."/>
            <person name="Miculan M."/>
            <person name="Barakat A."/>
            <person name="Testolin R."/>
            <person name="Stella A."/>
            <person name="Tartarini S."/>
            <person name="Tonutti P."/>
            <person name="Arus P."/>
            <person name="Orellana A."/>
            <person name="Wells C."/>
            <person name="Main D."/>
            <person name="Vizzotto G."/>
            <person name="Silva H."/>
            <person name="Salamini F."/>
            <person name="Schmutz J."/>
            <person name="Morgante M."/>
            <person name="Rokhsar D.S."/>
        </authorList>
    </citation>
    <scope>NUCLEOTIDE SEQUENCE [LARGE SCALE GENOMIC DNA]</scope>
    <source>
        <strain evidence="15">cv. Nemared</strain>
    </source>
</reference>
<keyword evidence="9" id="KW-0804">Transcription</keyword>
<dbReference type="SUPFAM" id="SSF101941">
    <property type="entry name" value="NAC domain"/>
    <property type="match status" value="1"/>
</dbReference>
<dbReference type="InterPro" id="IPR003441">
    <property type="entry name" value="NAC-dom"/>
</dbReference>
<evidence type="ECO:0000256" key="1">
    <source>
        <dbReference type="ARBA" id="ARBA00004123"/>
    </source>
</evidence>
<evidence type="ECO:0000256" key="9">
    <source>
        <dbReference type="ARBA" id="ARBA00023163"/>
    </source>
</evidence>
<feature type="region of interest" description="Disordered" evidence="11">
    <location>
        <begin position="724"/>
        <end position="757"/>
    </location>
</feature>
<feature type="domain" description="NAC" evidence="13">
    <location>
        <begin position="9"/>
        <end position="167"/>
    </location>
</feature>
<keyword evidence="5" id="KW-0805">Transcription regulation</keyword>
<dbReference type="GO" id="GO:0006355">
    <property type="term" value="P:regulation of DNA-templated transcription"/>
    <property type="evidence" value="ECO:0007669"/>
    <property type="project" value="InterPro"/>
</dbReference>
<feature type="compositionally biased region" description="Polar residues" evidence="11">
    <location>
        <begin position="183"/>
        <end position="210"/>
    </location>
</feature>
<evidence type="ECO:0000256" key="3">
    <source>
        <dbReference type="ARBA" id="ARBA00022692"/>
    </source>
</evidence>
<keyword evidence="15" id="KW-1185">Reference proteome</keyword>
<feature type="compositionally biased region" description="Polar residues" evidence="11">
    <location>
        <begin position="588"/>
        <end position="604"/>
    </location>
</feature>
<evidence type="ECO:0000256" key="11">
    <source>
        <dbReference type="SAM" id="MobiDB-lite"/>
    </source>
</evidence>
<dbReference type="Gene3D" id="2.170.150.80">
    <property type="entry name" value="NAC domain"/>
    <property type="match status" value="1"/>
</dbReference>
<dbReference type="PANTHER" id="PTHR31744">
    <property type="entry name" value="PROTEIN CUP-SHAPED COTYLEDON 2-RELATED"/>
    <property type="match status" value="1"/>
</dbReference>
<feature type="compositionally biased region" description="Polar residues" evidence="11">
    <location>
        <begin position="539"/>
        <end position="555"/>
    </location>
</feature>
<feature type="compositionally biased region" description="Basic and acidic residues" evidence="11">
    <location>
        <begin position="694"/>
        <end position="709"/>
    </location>
</feature>
<evidence type="ECO:0000256" key="6">
    <source>
        <dbReference type="ARBA" id="ARBA00023125"/>
    </source>
</evidence>
<evidence type="ECO:0000256" key="12">
    <source>
        <dbReference type="SAM" id="Phobius"/>
    </source>
</evidence>
<feature type="compositionally biased region" description="Basic and acidic residues" evidence="11">
    <location>
        <begin position="605"/>
        <end position="622"/>
    </location>
</feature>
<feature type="region of interest" description="Disordered" evidence="11">
    <location>
        <begin position="463"/>
        <end position="631"/>
    </location>
</feature>
<gene>
    <name evidence="14" type="ORF">PRUPE_5G135400</name>
</gene>
<keyword evidence="10" id="KW-0539">Nucleus</keyword>
<dbReference type="Proteomes" id="UP000006882">
    <property type="component" value="Chromosome G5"/>
</dbReference>
<comment type="subcellular location">
    <subcellularLocation>
        <location evidence="2">Membrane</location>
        <topology evidence="2">Single-pass membrane protein</topology>
    </subcellularLocation>
    <subcellularLocation>
        <location evidence="1">Nucleus</location>
    </subcellularLocation>
</comment>
<organism evidence="14 15">
    <name type="scientific">Prunus persica</name>
    <name type="common">Peach</name>
    <name type="synonym">Amygdalus persica</name>
    <dbReference type="NCBI Taxonomy" id="3760"/>
    <lineage>
        <taxon>Eukaryota</taxon>
        <taxon>Viridiplantae</taxon>
        <taxon>Streptophyta</taxon>
        <taxon>Embryophyta</taxon>
        <taxon>Tracheophyta</taxon>
        <taxon>Spermatophyta</taxon>
        <taxon>Magnoliopsida</taxon>
        <taxon>eudicotyledons</taxon>
        <taxon>Gunneridae</taxon>
        <taxon>Pentapetalae</taxon>
        <taxon>rosids</taxon>
        <taxon>fabids</taxon>
        <taxon>Rosales</taxon>
        <taxon>Rosaceae</taxon>
        <taxon>Amygdaloideae</taxon>
        <taxon>Amygdaleae</taxon>
        <taxon>Prunus</taxon>
    </lineage>
</organism>
<keyword evidence="6" id="KW-0238">DNA-binding</keyword>
<feature type="transmembrane region" description="Helical" evidence="12">
    <location>
        <begin position="780"/>
        <end position="803"/>
    </location>
</feature>
<dbReference type="PROSITE" id="PS51005">
    <property type="entry name" value="NAC"/>
    <property type="match status" value="1"/>
</dbReference>
<sequence>MAVLSMDSLPLGFRFRPTDEELINHYLKLKINGRNSEVQVIPEIDVCKWEPWDLPKLSVIKSDDQEWFFFCPRDRKYPNGHRSNRATDAGYWKATGKDRTIKSRQCKSASNSTGQVGMKKTLVFYRGRAPRGERTSWIMHEYRATQKDLDGTAPGQGAFVLCRLFHKPEEKADVLKYDEVEQTGLSPTTTKSSPDETSSDVVQETATSDMQGEKQSESIMRWWNDKSDNMSPDALPPVPGDSYMASDVEDPGAEETGIQDGTCEQDVSFPEFLDEFGINPYASSCEESTSQKNLVVGNETYLSGQSCMLQTMPPGNSCLDGAWDNTDTNIAQHDLERRASGLYNKQFDAEDLLQKTSLGYYQAKAQASLDNQKPRMGNMAGNYFPPSAFAEQFPVSSVNDMFNSSDGSTSCKNLDNHGGDHGGGTAIKIRARHPQQLQNSGNLVDQGSAPRRLLLCVDKPSSGSIANGNMGDANYRKEEDEVQSTITEAREDIRQSPTSDEQEKEHAIFNNGEEFSSRKDSVNHGYDQVGRTRIRIKTRQPQQQSNSENYVTQGTAPRRIRLQMNISTGSVVDSNVRDRDDEEEDEVQSTNTDAREAVQQSHTSDGQEKEHAKINNKEELTSRKNSVNYGSDIVGTTGIRIKARQPQQPLKSDESVTQGTAPRRIRLQMNPVADSNVREPTPGKEDEVQSTINETRESTQKIPDSDEHDAECRLSKLEVNGKMAEDSPAEMVDKSRETAEEAPGKLKPRMGRDSLLHSNHTGLSVASKALPKRRGLISTFVISVGIPLAVTLFIAFSGIWIALRS</sequence>
<accession>A0A251P827</accession>
<evidence type="ECO:0000256" key="8">
    <source>
        <dbReference type="ARBA" id="ARBA00023159"/>
    </source>
</evidence>
<evidence type="ECO:0000256" key="5">
    <source>
        <dbReference type="ARBA" id="ARBA00023015"/>
    </source>
</evidence>
<dbReference type="FunFam" id="2.170.150.80:FF:000002">
    <property type="entry name" value="Nac domain-containing protein 86"/>
    <property type="match status" value="1"/>
</dbReference>
<keyword evidence="4 12" id="KW-1133">Transmembrane helix</keyword>
<name>A0A251P827_PRUPE</name>
<evidence type="ECO:0000256" key="2">
    <source>
        <dbReference type="ARBA" id="ARBA00004167"/>
    </source>
</evidence>
<dbReference type="InterPro" id="IPR036093">
    <property type="entry name" value="NAC_dom_sf"/>
</dbReference>
<feature type="compositionally biased region" description="Basic and acidic residues" evidence="11">
    <location>
        <begin position="731"/>
        <end position="755"/>
    </location>
</feature>
<proteinExistence type="predicted"/>
<evidence type="ECO:0000256" key="10">
    <source>
        <dbReference type="ARBA" id="ARBA00023242"/>
    </source>
</evidence>
<dbReference type="Pfam" id="PF02365">
    <property type="entry name" value="NAM"/>
    <property type="match status" value="1"/>
</dbReference>
<dbReference type="SMR" id="A0A251P827"/>
<feature type="region of interest" description="Disordered" evidence="11">
    <location>
        <begin position="674"/>
        <end position="709"/>
    </location>
</feature>
<evidence type="ECO:0000313" key="15">
    <source>
        <dbReference type="Proteomes" id="UP000006882"/>
    </source>
</evidence>
<evidence type="ECO:0000259" key="13">
    <source>
        <dbReference type="PROSITE" id="PS51005"/>
    </source>
</evidence>
<dbReference type="EMBL" id="CM007655">
    <property type="protein sequence ID" value="ONI07689.1"/>
    <property type="molecule type" value="Genomic_DNA"/>
</dbReference>
<evidence type="ECO:0000256" key="4">
    <source>
        <dbReference type="ARBA" id="ARBA00022989"/>
    </source>
</evidence>
<feature type="region of interest" description="Disordered" evidence="11">
    <location>
        <begin position="175"/>
        <end position="217"/>
    </location>
</feature>
<dbReference type="AlphaFoldDB" id="A0A251P827"/>
<dbReference type="Gramene" id="ONI07689">
    <property type="protein sequence ID" value="ONI07689"/>
    <property type="gene ID" value="PRUPE_5G135400"/>
</dbReference>